<proteinExistence type="predicted"/>
<protein>
    <recommendedName>
        <fullName evidence="1">F-box associated beta-propeller type 1 domain-containing protein</fullName>
    </recommendedName>
</protein>
<dbReference type="PANTHER" id="PTHR31672:SF13">
    <property type="entry name" value="F-BOX PROTEIN CPR30-LIKE"/>
    <property type="match status" value="1"/>
</dbReference>
<dbReference type="AlphaFoldDB" id="A0A067K381"/>
<dbReference type="InterPro" id="IPR050796">
    <property type="entry name" value="SCF_F-box_component"/>
</dbReference>
<dbReference type="InterPro" id="IPR011043">
    <property type="entry name" value="Gal_Oxase/kelch_b-propeller"/>
</dbReference>
<dbReference type="SUPFAM" id="SSF50965">
    <property type="entry name" value="Galactose oxidase, central domain"/>
    <property type="match status" value="1"/>
</dbReference>
<dbReference type="EMBL" id="KK914661">
    <property type="protein sequence ID" value="KDP30597.1"/>
    <property type="molecule type" value="Genomic_DNA"/>
</dbReference>
<evidence type="ECO:0000313" key="3">
    <source>
        <dbReference type="Proteomes" id="UP000027138"/>
    </source>
</evidence>
<dbReference type="Proteomes" id="UP000027138">
    <property type="component" value="Unassembled WGS sequence"/>
</dbReference>
<feature type="domain" description="F-box associated beta-propeller type 1" evidence="1">
    <location>
        <begin position="10"/>
        <end position="132"/>
    </location>
</feature>
<name>A0A067K381_JATCU</name>
<gene>
    <name evidence="2" type="ORF">JCGZ_16250</name>
</gene>
<keyword evidence="3" id="KW-1185">Reference proteome</keyword>
<reference evidence="2 3" key="1">
    <citation type="journal article" date="2014" name="PLoS ONE">
        <title>Global Analysis of Gene Expression Profiles in Physic Nut (Jatropha curcas L.) Seedlings Exposed to Salt Stress.</title>
        <authorList>
            <person name="Zhang L."/>
            <person name="Zhang C."/>
            <person name="Wu P."/>
            <person name="Chen Y."/>
            <person name="Li M."/>
            <person name="Jiang H."/>
            <person name="Wu G."/>
        </authorList>
    </citation>
    <scope>NUCLEOTIDE SEQUENCE [LARGE SCALE GENOMIC DNA]</scope>
    <source>
        <strain evidence="3">cv. GZQX0401</strain>
        <tissue evidence="2">Young leaves</tissue>
    </source>
</reference>
<dbReference type="InterPro" id="IPR006527">
    <property type="entry name" value="F-box-assoc_dom_typ1"/>
</dbReference>
<evidence type="ECO:0000259" key="1">
    <source>
        <dbReference type="Pfam" id="PF07734"/>
    </source>
</evidence>
<dbReference type="Pfam" id="PF07734">
    <property type="entry name" value="FBA_1"/>
    <property type="match status" value="1"/>
</dbReference>
<sequence length="141" mass="16208">MIEEKLKLRNFKVSVEGSCDGLVLLDLSSDLSDKIILWNPSSRETRVIPNPPVDSGWTKWRHCIGYDSSADDYKLLRISFLPREITSEEEDFTLRILKLRTNSWKTIDPRKGYDGLSYMSILFLNGAIDVVVKTENQVQVK</sequence>
<dbReference type="NCBIfam" id="TIGR01640">
    <property type="entry name" value="F_box_assoc_1"/>
    <property type="match status" value="1"/>
</dbReference>
<dbReference type="PANTHER" id="PTHR31672">
    <property type="entry name" value="BNACNNG10540D PROTEIN"/>
    <property type="match status" value="1"/>
</dbReference>
<accession>A0A067K381</accession>
<dbReference type="OrthoDB" id="1282047at2759"/>
<dbReference type="InterPro" id="IPR017451">
    <property type="entry name" value="F-box-assoc_interact_dom"/>
</dbReference>
<evidence type="ECO:0000313" key="2">
    <source>
        <dbReference type="EMBL" id="KDP30597.1"/>
    </source>
</evidence>
<organism evidence="2 3">
    <name type="scientific">Jatropha curcas</name>
    <name type="common">Barbados nut</name>
    <dbReference type="NCBI Taxonomy" id="180498"/>
    <lineage>
        <taxon>Eukaryota</taxon>
        <taxon>Viridiplantae</taxon>
        <taxon>Streptophyta</taxon>
        <taxon>Embryophyta</taxon>
        <taxon>Tracheophyta</taxon>
        <taxon>Spermatophyta</taxon>
        <taxon>Magnoliopsida</taxon>
        <taxon>eudicotyledons</taxon>
        <taxon>Gunneridae</taxon>
        <taxon>Pentapetalae</taxon>
        <taxon>rosids</taxon>
        <taxon>fabids</taxon>
        <taxon>Malpighiales</taxon>
        <taxon>Euphorbiaceae</taxon>
        <taxon>Crotonoideae</taxon>
        <taxon>Jatropheae</taxon>
        <taxon>Jatropha</taxon>
    </lineage>
</organism>